<evidence type="ECO:0000256" key="1">
    <source>
        <dbReference type="ARBA" id="ARBA00008520"/>
    </source>
</evidence>
<feature type="signal peptide" evidence="3">
    <location>
        <begin position="1"/>
        <end position="35"/>
    </location>
</feature>
<evidence type="ECO:0000256" key="2">
    <source>
        <dbReference type="ARBA" id="ARBA00022448"/>
    </source>
</evidence>
<keyword evidence="3" id="KW-0732">Signal</keyword>
<dbReference type="Proteomes" id="UP000193244">
    <property type="component" value="Unassembled WGS sequence"/>
</dbReference>
<dbReference type="OrthoDB" id="8317736at2"/>
<accession>A0A1X7IXT4</accession>
<dbReference type="RefSeq" id="WP_085483421.1">
    <property type="nucleotide sequence ID" value="NZ_FXAY01000001.1"/>
</dbReference>
<proteinExistence type="inferred from homology"/>
<gene>
    <name evidence="4" type="ORF">SAMN06296010_0984</name>
</gene>
<evidence type="ECO:0000313" key="4">
    <source>
        <dbReference type="EMBL" id="SMG19660.1"/>
    </source>
</evidence>
<dbReference type="PANTHER" id="PTHR43649:SF29">
    <property type="entry name" value="OSMOPROTECTIVE COMPOUNDS-BINDING PROTEIN GGTB"/>
    <property type="match status" value="1"/>
</dbReference>
<sequence>MFHSTSRGRRTVLAAAAAAVVAVGLAACSSGGSGAASSAKEFTFLAINENSTIPKVLTSLSENECAAENKALPLKINKQAQASLDQQLQLLGGQNALPSAFVSPNSPDLLKELDGAGKVADFTGTDVEKSIVPVALSGVHTLYDDKTLVLPTELNIEGIWYNKALLEKAGVSEPTSWESLKDSFATLDSAGVQPISAAGKGGDGWGVTRWVGAYIYRTLGPDALKKISDGSAKLTDPEYTDAANVIAELGSAGYFGPSPSSIDYATALNQFLTGQAAYYYMGSWAVSAFNDTEQNKIGADNIGFLPFPAVSGGAGSADQTPANVGTDIAFSKSAYDGDEKVKSWASCIAANYGAAALREGQITGFAVNGDVEVPPLTQLVQTEIADSGETVQWFEALFGPAATTASQTNGGPLGSGQLTGSDFMNTVQSSLGN</sequence>
<name>A0A1X7IXT4_9MICO</name>
<feature type="chain" id="PRO_5012643215" evidence="3">
    <location>
        <begin position="36"/>
        <end position="433"/>
    </location>
</feature>
<dbReference type="EMBL" id="FXAY01000001">
    <property type="protein sequence ID" value="SMG19660.1"/>
    <property type="molecule type" value="Genomic_DNA"/>
</dbReference>
<dbReference type="Pfam" id="PF01547">
    <property type="entry name" value="SBP_bac_1"/>
    <property type="match status" value="1"/>
</dbReference>
<comment type="similarity">
    <text evidence="1">Belongs to the bacterial solute-binding protein 1 family.</text>
</comment>
<evidence type="ECO:0000313" key="5">
    <source>
        <dbReference type="Proteomes" id="UP000193244"/>
    </source>
</evidence>
<dbReference type="Gene3D" id="3.40.190.10">
    <property type="entry name" value="Periplasmic binding protein-like II"/>
    <property type="match status" value="2"/>
</dbReference>
<dbReference type="InterPro" id="IPR050490">
    <property type="entry name" value="Bact_solute-bd_prot1"/>
</dbReference>
<dbReference type="AlphaFoldDB" id="A0A1X7IXT4"/>
<dbReference type="InterPro" id="IPR006311">
    <property type="entry name" value="TAT_signal"/>
</dbReference>
<keyword evidence="5" id="KW-1185">Reference proteome</keyword>
<dbReference type="PANTHER" id="PTHR43649">
    <property type="entry name" value="ARABINOSE-BINDING PROTEIN-RELATED"/>
    <property type="match status" value="1"/>
</dbReference>
<organism evidence="4 5">
    <name type="scientific">Agreia pratensis</name>
    <dbReference type="NCBI Taxonomy" id="150121"/>
    <lineage>
        <taxon>Bacteria</taxon>
        <taxon>Bacillati</taxon>
        <taxon>Actinomycetota</taxon>
        <taxon>Actinomycetes</taxon>
        <taxon>Micrococcales</taxon>
        <taxon>Microbacteriaceae</taxon>
        <taxon>Agreia</taxon>
    </lineage>
</organism>
<evidence type="ECO:0000256" key="3">
    <source>
        <dbReference type="SAM" id="SignalP"/>
    </source>
</evidence>
<protein>
    <submittedName>
        <fullName evidence="4">Raffinose/stachyose/melibiose transport system substrate-binding protein</fullName>
    </submittedName>
</protein>
<keyword evidence="2" id="KW-0813">Transport</keyword>
<dbReference type="PROSITE" id="PS51257">
    <property type="entry name" value="PROKAR_LIPOPROTEIN"/>
    <property type="match status" value="1"/>
</dbReference>
<reference evidence="5" key="1">
    <citation type="submission" date="2017-04" db="EMBL/GenBank/DDBJ databases">
        <authorList>
            <person name="Varghese N."/>
            <person name="Submissions S."/>
        </authorList>
    </citation>
    <scope>NUCLEOTIDE SEQUENCE [LARGE SCALE GENOMIC DNA]</scope>
    <source>
        <strain evidence="5">VKM Ac-2510</strain>
    </source>
</reference>
<dbReference type="SUPFAM" id="SSF53850">
    <property type="entry name" value="Periplasmic binding protein-like II"/>
    <property type="match status" value="1"/>
</dbReference>
<dbReference type="PROSITE" id="PS51318">
    <property type="entry name" value="TAT"/>
    <property type="match status" value="1"/>
</dbReference>
<dbReference type="STRING" id="150121.SAMN06296010_0984"/>
<dbReference type="InterPro" id="IPR006059">
    <property type="entry name" value="SBP"/>
</dbReference>